<evidence type="ECO:0000313" key="3">
    <source>
        <dbReference type="EMBL" id="BDB54972.1"/>
    </source>
</evidence>
<reference evidence="3 4" key="1">
    <citation type="journal article" date="2022" name="Int. J. Syst. Evol. Microbiol.">
        <title>Flavobacterium ammonificans sp. nov. and Flavobacterium ammoniigenes sp. nov., ammonifying bacteria isolated from surface river water.</title>
        <authorList>
            <person name="Watanabe K."/>
            <person name="Kitamura T."/>
            <person name="Ogata Y."/>
            <person name="Shindo C."/>
            <person name="Suda W."/>
        </authorList>
    </citation>
    <scope>NUCLEOTIDE SEQUENCE [LARGE SCALE GENOMIC DNA]</scope>
    <source>
        <strain evidence="3 4">GENT5</strain>
    </source>
</reference>
<feature type="compositionally biased region" description="Basic and acidic residues" evidence="2">
    <location>
        <begin position="1"/>
        <end position="10"/>
    </location>
</feature>
<sequence length="651" mass="76570">MLEEKNDNLQHADGNTTDSVESTPTTSPNEVEATAAESVEITTETDDNQTIIEAIADSNAEESEDESVKERHDIPMQDYDTLSMESLVEELNTLVSNEKVASIKEHVEEIKKAFLAKYNHLIEEKKEEFLAENQDPNEEFQYHSPLKSKFDSIYSVYRNQKNEHFKSLQTSLKNNLENRLAIVEELKELINPQANIKDILKHFNELRERWKNAGPIPKDKYNHVWNNYHFHVENFYDYLHLDREARDIDFKHNLEQKQKIIARVEALVQEEDINKAFRELQDLHRIWKEEIGPVSREHREEIWNRFSDLTKQMHDKRELLFEKLKGAEVDNLAKKQEIIAQIEVLATEKVNAHTQWLVQIEKVETLRAAFFAAGKVPAEVNEATWAAFKTAVRNFNSFKNSFYKDIKKDQNDNLSKKQALVAKAKELQASTDFATSTPIMKQIQEEWKKIGHVPRKYSDSIWKEFREACNHYFDQLKEQKNEENSEEVAAFENKKAYLETLRSFQLTGDHKTDLDGIKLHIQNWKAFGKVPFARRHIEGKFNKILDALFEKLSLSKKDSDMMRFTNRMDQLSESNDSRKLESEKIFLIRKIEEVQNEIFQLENNIQFFTNTKNAKKENSIVLEVRKNIAIHKESLEVWKEKLKQLRNLKQE</sequence>
<evidence type="ECO:0008006" key="5">
    <source>
        <dbReference type="Google" id="ProtNLM"/>
    </source>
</evidence>
<feature type="coiled-coil region" evidence="1">
    <location>
        <begin position="577"/>
        <end position="648"/>
    </location>
</feature>
<keyword evidence="4" id="KW-1185">Reference proteome</keyword>
<evidence type="ECO:0000256" key="1">
    <source>
        <dbReference type="SAM" id="Coils"/>
    </source>
</evidence>
<dbReference type="EMBL" id="AP025184">
    <property type="protein sequence ID" value="BDB54972.1"/>
    <property type="molecule type" value="Genomic_DNA"/>
</dbReference>
<evidence type="ECO:0000256" key="2">
    <source>
        <dbReference type="SAM" id="MobiDB-lite"/>
    </source>
</evidence>
<dbReference type="RefSeq" id="WP_229316364.1">
    <property type="nucleotide sequence ID" value="NZ_AP025184.1"/>
</dbReference>
<accession>A0ABM7V5X6</accession>
<keyword evidence="1" id="KW-0175">Coiled coil</keyword>
<feature type="compositionally biased region" description="Polar residues" evidence="2">
    <location>
        <begin position="13"/>
        <end position="29"/>
    </location>
</feature>
<evidence type="ECO:0000313" key="4">
    <source>
        <dbReference type="Proteomes" id="UP001319867"/>
    </source>
</evidence>
<dbReference type="InterPro" id="IPR007139">
    <property type="entry name" value="DUF349"/>
</dbReference>
<dbReference type="Proteomes" id="UP001319867">
    <property type="component" value="Chromosome"/>
</dbReference>
<reference evidence="3 4" key="2">
    <citation type="journal article" date="2022" name="Microorganisms">
        <title>Complete Genome Sequences of Two Flavobacterium ammonificans Strains and a Flavobacterium ammoniigenes Strain of Ammonifying Bacterioplankton Isolated from Surface River Water.</title>
        <authorList>
            <person name="Suda W."/>
            <person name="Ogata Y."/>
            <person name="Shindo C."/>
            <person name="Watanabe K."/>
        </authorList>
    </citation>
    <scope>NUCLEOTIDE SEQUENCE [LARGE SCALE GENOMIC DNA]</scope>
    <source>
        <strain evidence="3 4">GENT5</strain>
    </source>
</reference>
<dbReference type="Pfam" id="PF03993">
    <property type="entry name" value="DUF349"/>
    <property type="match status" value="5"/>
</dbReference>
<feature type="region of interest" description="Disordered" evidence="2">
    <location>
        <begin position="1"/>
        <end position="71"/>
    </location>
</feature>
<gene>
    <name evidence="3" type="ORF">GENT5_12770</name>
</gene>
<protein>
    <recommendedName>
        <fullName evidence="5">DUF349 domain-containing protein</fullName>
    </recommendedName>
</protein>
<name>A0ABM7V5X6_9FLAO</name>
<organism evidence="3 4">
    <name type="scientific">Flavobacterium ammoniigenes</name>
    <dbReference type="NCBI Taxonomy" id="1751095"/>
    <lineage>
        <taxon>Bacteria</taxon>
        <taxon>Pseudomonadati</taxon>
        <taxon>Bacteroidota</taxon>
        <taxon>Flavobacteriia</taxon>
        <taxon>Flavobacteriales</taxon>
        <taxon>Flavobacteriaceae</taxon>
        <taxon>Flavobacterium</taxon>
    </lineage>
</organism>
<proteinExistence type="predicted"/>